<dbReference type="GO" id="GO:0005634">
    <property type="term" value="C:nucleus"/>
    <property type="evidence" value="ECO:0007669"/>
    <property type="project" value="UniProtKB-SubCell"/>
</dbReference>
<proteinExistence type="predicted"/>
<evidence type="ECO:0000256" key="4">
    <source>
        <dbReference type="ARBA" id="ARBA00022737"/>
    </source>
</evidence>
<evidence type="ECO:0000256" key="3">
    <source>
        <dbReference type="ARBA" id="ARBA00022694"/>
    </source>
</evidence>
<dbReference type="SUPFAM" id="SSF50978">
    <property type="entry name" value="WD40 repeat-like"/>
    <property type="match status" value="1"/>
</dbReference>
<dbReference type="InterPro" id="IPR028884">
    <property type="entry name" value="Trm82"/>
</dbReference>
<evidence type="ECO:0000313" key="10">
    <source>
        <dbReference type="Proteomes" id="UP000286097"/>
    </source>
</evidence>
<dbReference type="SMART" id="SM00320">
    <property type="entry name" value="WD40"/>
    <property type="match status" value="2"/>
</dbReference>
<gene>
    <name evidence="8" type="ORF">DD237_001553</name>
    <name evidence="7" type="ORF">DD238_003358</name>
</gene>
<dbReference type="GO" id="GO:0006400">
    <property type="term" value="P:tRNA modification"/>
    <property type="evidence" value="ECO:0007669"/>
    <property type="project" value="TreeGrafter"/>
</dbReference>
<dbReference type="Pfam" id="PF00400">
    <property type="entry name" value="WD40"/>
    <property type="match status" value="2"/>
</dbReference>
<reference evidence="9 10" key="1">
    <citation type="submission" date="2018-06" db="EMBL/GenBank/DDBJ databases">
        <title>Comparative genomics of downy mildews reveals potential adaptations to biotrophy.</title>
        <authorList>
            <person name="Fletcher K."/>
            <person name="Klosterman S.J."/>
            <person name="Derevnina L."/>
            <person name="Martin F."/>
            <person name="Koike S."/>
            <person name="Reyes Chin-Wo S."/>
            <person name="Mou B."/>
            <person name="Michelmore R."/>
        </authorList>
    </citation>
    <scope>NUCLEOTIDE SEQUENCE [LARGE SCALE GENOMIC DNA]</scope>
    <source>
        <strain evidence="8 10">R13</strain>
        <strain evidence="7 9">R14</strain>
    </source>
</reference>
<evidence type="ECO:0000256" key="6">
    <source>
        <dbReference type="PROSITE-ProRule" id="PRU00221"/>
    </source>
</evidence>
<dbReference type="PROSITE" id="PS00678">
    <property type="entry name" value="WD_REPEATS_1"/>
    <property type="match status" value="1"/>
</dbReference>
<keyword evidence="2 6" id="KW-0853">WD repeat</keyword>
<dbReference type="Gene3D" id="2.130.10.10">
    <property type="entry name" value="YVTN repeat-like/Quinoprotein amine dehydrogenase"/>
    <property type="match status" value="1"/>
</dbReference>
<dbReference type="InterPro" id="IPR001680">
    <property type="entry name" value="WD40_rpt"/>
</dbReference>
<dbReference type="AlphaFoldDB" id="A0A3M6VT11"/>
<evidence type="ECO:0000313" key="7">
    <source>
        <dbReference type="EMBL" id="RMX69263.1"/>
    </source>
</evidence>
<organism evidence="7 9">
    <name type="scientific">Peronospora effusa</name>
    <dbReference type="NCBI Taxonomy" id="542832"/>
    <lineage>
        <taxon>Eukaryota</taxon>
        <taxon>Sar</taxon>
        <taxon>Stramenopiles</taxon>
        <taxon>Oomycota</taxon>
        <taxon>Peronosporomycetes</taxon>
        <taxon>Peronosporales</taxon>
        <taxon>Peronosporaceae</taxon>
        <taxon>Peronospora</taxon>
    </lineage>
</organism>
<protein>
    <submittedName>
        <fullName evidence="7">Uncharacterized protein</fullName>
    </submittedName>
</protein>
<dbReference type="EMBL" id="QLLG01000030">
    <property type="protein sequence ID" value="RMX69263.1"/>
    <property type="molecule type" value="Genomic_DNA"/>
</dbReference>
<name>A0A3M6VT11_9STRA</name>
<dbReference type="Proteomes" id="UP000286097">
    <property type="component" value="Unassembled WGS sequence"/>
</dbReference>
<dbReference type="PANTHER" id="PTHR16288">
    <property type="entry name" value="WD40 REPEAT PROTEIN 4"/>
    <property type="match status" value="1"/>
</dbReference>
<accession>A0A3M6VT11</accession>
<dbReference type="GO" id="GO:0043527">
    <property type="term" value="C:tRNA methyltransferase complex"/>
    <property type="evidence" value="ECO:0007669"/>
    <property type="project" value="TreeGrafter"/>
</dbReference>
<keyword evidence="9" id="KW-1185">Reference proteome</keyword>
<dbReference type="PROSITE" id="PS50082">
    <property type="entry name" value="WD_REPEATS_2"/>
    <property type="match status" value="1"/>
</dbReference>
<dbReference type="InterPro" id="IPR019775">
    <property type="entry name" value="WD40_repeat_CS"/>
</dbReference>
<sequence>MVGTGVFIATAHNVVVTVRNTTVFVFPTTTSNTKKLIQFEVLQGADGVVEALETDDDEDQTEKLKKKQATKPAAPANRITAIKLFRPYGSKLLALLLLVDERRLVYYELNLSAETLLLKASRSVPRSATCMTVGHLKLDNGEIKYAVIVGQKTGEAVAVPFPDVARDLKTLLGHTTSMVTDVAVNHNSSLLLTADRDEKLRVSRFPNATIIESYCLGHTASLTKLACSSVTPELVVTTSMDNTLKLWNMMTGKLLATKMLLPDVQVSVEPLDEVNDNDNDSGRKAAKSLLNVSLAICHKTNIVAVLVNYQYVRFFEIVFVSGVSTLKEVIISSEDEQLLLANEPCELLFTEDEMLVVSYKKKPFLQLFSISKGQNRKLSPIDAMTDVFNDFRNAAATIELDDDEQKALDVLEDGLKKKKARTSEWKKNMPRDK</sequence>
<dbReference type="InterPro" id="IPR015943">
    <property type="entry name" value="WD40/YVTN_repeat-like_dom_sf"/>
</dbReference>
<comment type="caution">
    <text evidence="7">The sequence shown here is derived from an EMBL/GenBank/DDBJ whole genome shotgun (WGS) entry which is preliminary data.</text>
</comment>
<dbReference type="EMBL" id="QKXF01000032">
    <property type="protein sequence ID" value="RQM18633.1"/>
    <property type="molecule type" value="Genomic_DNA"/>
</dbReference>
<keyword evidence="5" id="KW-0539">Nucleus</keyword>
<evidence type="ECO:0000256" key="1">
    <source>
        <dbReference type="ARBA" id="ARBA00004123"/>
    </source>
</evidence>
<dbReference type="PANTHER" id="PTHR16288:SF0">
    <property type="entry name" value="TRNA (GUANINE-N(7)-)-METHYLTRANSFERASE NON-CATALYTIC SUBUNIT WDR4"/>
    <property type="match status" value="1"/>
</dbReference>
<evidence type="ECO:0000313" key="9">
    <source>
        <dbReference type="Proteomes" id="UP000282087"/>
    </source>
</evidence>
<dbReference type="InterPro" id="IPR036322">
    <property type="entry name" value="WD40_repeat_dom_sf"/>
</dbReference>
<dbReference type="GO" id="GO:0005829">
    <property type="term" value="C:cytosol"/>
    <property type="evidence" value="ECO:0007669"/>
    <property type="project" value="TreeGrafter"/>
</dbReference>
<dbReference type="VEuPathDB" id="FungiDB:DD237_001553"/>
<evidence type="ECO:0000313" key="8">
    <source>
        <dbReference type="EMBL" id="RQM18633.1"/>
    </source>
</evidence>
<dbReference type="Proteomes" id="UP000282087">
    <property type="component" value="Unassembled WGS sequence"/>
</dbReference>
<keyword evidence="3" id="KW-0819">tRNA processing</keyword>
<comment type="subcellular location">
    <subcellularLocation>
        <location evidence="1">Nucleus</location>
    </subcellularLocation>
</comment>
<keyword evidence="4" id="KW-0677">Repeat</keyword>
<evidence type="ECO:0000256" key="5">
    <source>
        <dbReference type="ARBA" id="ARBA00023242"/>
    </source>
</evidence>
<dbReference type="GO" id="GO:0036265">
    <property type="term" value="P:RNA (guanine-N7)-methylation"/>
    <property type="evidence" value="ECO:0007669"/>
    <property type="project" value="InterPro"/>
</dbReference>
<evidence type="ECO:0000256" key="2">
    <source>
        <dbReference type="ARBA" id="ARBA00022574"/>
    </source>
</evidence>
<dbReference type="STRING" id="542832.A0A3M6VT11"/>
<feature type="repeat" description="WD" evidence="6">
    <location>
        <begin position="215"/>
        <end position="257"/>
    </location>
</feature>